<keyword evidence="1" id="KW-0812">Transmembrane</keyword>
<sequence length="420" mass="46846">MIIEEKDLALARCRALVEKKLNWGSSNDWSAQDFERLSERIAAETGVSLSATTLKRVWGKVKYDSVPTQTTLNALAQFLGYDNWRLFCVSNLTLNGNGNHTAEMATAVTQKVLTLPFWKRRRTWLIGLVLIVAVSAVAVLFFNYFNAPIDVSQVRFSSRRVSEGLPNSVVFEYSVGNLKTDSVTIQQSWDPRRRERISAYKGQHTSIYYYPGYFNAKLLIGDQIMQEHPVFIKTQGWKGIVEQSPLPIYLSNKEIGLTGNTMEIKAETLREKTSKAVFNDVWTHFYLVKDFNLNADNFTFETVLQNTSAKEEAICQKVRIRILTSESAIGLPLCSKGCTSDASLFIGGTNVSGKDRDLSAFGCDFSKVQRLKCTVSNKVFTVFLNGKSIFTAPANENLGKIVGVVIGFEGAGKIESAAFL</sequence>
<keyword evidence="1" id="KW-0472">Membrane</keyword>
<dbReference type="AlphaFoldDB" id="A0A344TJ63"/>
<proteinExistence type="predicted"/>
<feature type="transmembrane region" description="Helical" evidence="1">
    <location>
        <begin position="124"/>
        <end position="145"/>
    </location>
</feature>
<evidence type="ECO:0000256" key="1">
    <source>
        <dbReference type="SAM" id="Phobius"/>
    </source>
</evidence>
<dbReference type="Proteomes" id="UP000251993">
    <property type="component" value="Chromosome"/>
</dbReference>
<organism evidence="2 3">
    <name type="scientific">Runella rosea</name>
    <dbReference type="NCBI Taxonomy" id="2259595"/>
    <lineage>
        <taxon>Bacteria</taxon>
        <taxon>Pseudomonadati</taxon>
        <taxon>Bacteroidota</taxon>
        <taxon>Cytophagia</taxon>
        <taxon>Cytophagales</taxon>
        <taxon>Spirosomataceae</taxon>
        <taxon>Runella</taxon>
    </lineage>
</organism>
<reference evidence="2 3" key="1">
    <citation type="submission" date="2018-07" db="EMBL/GenBank/DDBJ databases">
        <title>Genome sequencing of Runella.</title>
        <authorList>
            <person name="Baek M.-G."/>
            <person name="Yi H."/>
        </authorList>
    </citation>
    <scope>NUCLEOTIDE SEQUENCE [LARGE SCALE GENOMIC DNA]</scope>
    <source>
        <strain evidence="2 3">HYN0085</strain>
    </source>
</reference>
<evidence type="ECO:0000313" key="3">
    <source>
        <dbReference type="Proteomes" id="UP000251993"/>
    </source>
</evidence>
<dbReference type="OrthoDB" id="639802at2"/>
<keyword evidence="1" id="KW-1133">Transmembrane helix</keyword>
<keyword evidence="3" id="KW-1185">Reference proteome</keyword>
<protein>
    <submittedName>
        <fullName evidence="2">Uncharacterized protein</fullName>
    </submittedName>
</protein>
<evidence type="ECO:0000313" key="2">
    <source>
        <dbReference type="EMBL" id="AXE18684.1"/>
    </source>
</evidence>
<name>A0A344TJ63_9BACT</name>
<dbReference type="EMBL" id="CP030850">
    <property type="protein sequence ID" value="AXE18684.1"/>
    <property type="molecule type" value="Genomic_DNA"/>
</dbReference>
<gene>
    <name evidence="2" type="ORF">DR864_13435</name>
</gene>
<accession>A0A344TJ63</accession>
<dbReference type="RefSeq" id="WP_114067466.1">
    <property type="nucleotide sequence ID" value="NZ_CP030850.1"/>
</dbReference>
<dbReference type="KEGG" id="run:DR864_13435"/>